<dbReference type="Pfam" id="PF01476">
    <property type="entry name" value="LysM"/>
    <property type="match status" value="2"/>
</dbReference>
<feature type="compositionally biased region" description="Low complexity" evidence="1">
    <location>
        <begin position="89"/>
        <end position="113"/>
    </location>
</feature>
<evidence type="ECO:0000256" key="1">
    <source>
        <dbReference type="SAM" id="MobiDB-lite"/>
    </source>
</evidence>
<evidence type="ECO:0000256" key="2">
    <source>
        <dbReference type="SAM" id="Phobius"/>
    </source>
</evidence>
<feature type="region of interest" description="Disordered" evidence="1">
    <location>
        <begin position="89"/>
        <end position="117"/>
    </location>
</feature>
<dbReference type="PANTHER" id="PTHR33734">
    <property type="entry name" value="LYSM DOMAIN-CONTAINING GPI-ANCHORED PROTEIN 2"/>
    <property type="match status" value="1"/>
</dbReference>
<dbReference type="SMART" id="SM00257">
    <property type="entry name" value="LysM"/>
    <property type="match status" value="2"/>
</dbReference>
<keyword evidence="2" id="KW-0472">Membrane</keyword>
<dbReference type="CDD" id="cd00118">
    <property type="entry name" value="LysM"/>
    <property type="match status" value="2"/>
</dbReference>
<dbReference type="SUPFAM" id="SSF54106">
    <property type="entry name" value="LysM domain"/>
    <property type="match status" value="2"/>
</dbReference>
<organism evidence="4">
    <name type="scientific">bioreactor metagenome</name>
    <dbReference type="NCBI Taxonomy" id="1076179"/>
    <lineage>
        <taxon>unclassified sequences</taxon>
        <taxon>metagenomes</taxon>
        <taxon>ecological metagenomes</taxon>
    </lineage>
</organism>
<dbReference type="InterPro" id="IPR036779">
    <property type="entry name" value="LysM_dom_sf"/>
</dbReference>
<feature type="domain" description="LysM" evidence="3">
    <location>
        <begin position="124"/>
        <end position="168"/>
    </location>
</feature>
<keyword evidence="2" id="KW-0812">Transmembrane</keyword>
<comment type="caution">
    <text evidence="4">The sequence shown here is derived from an EMBL/GenBank/DDBJ whole genome shotgun (WGS) entry which is preliminary data.</text>
</comment>
<dbReference type="PROSITE" id="PS51782">
    <property type="entry name" value="LYSM"/>
    <property type="match status" value="2"/>
</dbReference>
<sequence>MTPEKSNTSPTKVCPTCGTRLSENATRCLVCGRNFTPSAKPAQSNPVESPRLPELKLSLPLALGLIVGILILGAAIVFFILKGTGQVAEPTATPTVSPTPTNTVTPRPTEEPTLGPTFTPLAPIEYTVKANDLCSSLAAQFNVSVTSIEQLNNLSSECVLTENQKILIPQPTPTPTSMPTATLSPAEATESACGTLEYEVQENDTLSSIAANYSIAIDSIKTFNKLSSDIVWQGMYLSLPLCQRLPTEGPTPTPTTPPPYQAPSLLLPVDGIVYSNITDTITLQWSSVGTLRDNEAYQVTIEDVTSGGTVRNVQYVTDTKLTVPASLRPLDNTSHIFRWWVIAARQSGSNSDGTPIYETNGATSEMRVFGWAGTNTGTTATQTK</sequence>
<keyword evidence="2" id="KW-1133">Transmembrane helix</keyword>
<dbReference type="AlphaFoldDB" id="A0A645BCA3"/>
<feature type="domain" description="LysM" evidence="3">
    <location>
        <begin position="196"/>
        <end position="239"/>
    </location>
</feature>
<accession>A0A645BCA3</accession>
<feature type="transmembrane region" description="Helical" evidence="2">
    <location>
        <begin position="59"/>
        <end position="81"/>
    </location>
</feature>
<dbReference type="Gene3D" id="3.10.350.10">
    <property type="entry name" value="LysM domain"/>
    <property type="match status" value="2"/>
</dbReference>
<evidence type="ECO:0000259" key="3">
    <source>
        <dbReference type="PROSITE" id="PS51782"/>
    </source>
</evidence>
<reference evidence="4" key="1">
    <citation type="submission" date="2019-08" db="EMBL/GenBank/DDBJ databases">
        <authorList>
            <person name="Kucharzyk K."/>
            <person name="Murdoch R.W."/>
            <person name="Higgins S."/>
            <person name="Loffler F."/>
        </authorList>
    </citation>
    <scope>NUCLEOTIDE SEQUENCE</scope>
</reference>
<dbReference type="InterPro" id="IPR018392">
    <property type="entry name" value="LysM"/>
</dbReference>
<dbReference type="EMBL" id="VSSQ01019136">
    <property type="protein sequence ID" value="MPM62947.1"/>
    <property type="molecule type" value="Genomic_DNA"/>
</dbReference>
<name>A0A645BCA3_9ZZZZ</name>
<evidence type="ECO:0000313" key="4">
    <source>
        <dbReference type="EMBL" id="MPM62947.1"/>
    </source>
</evidence>
<proteinExistence type="predicted"/>
<dbReference type="PANTHER" id="PTHR33734:SF22">
    <property type="entry name" value="MEMBRANE-BOUND LYTIC MUREIN TRANSGLYCOSYLASE D"/>
    <property type="match status" value="1"/>
</dbReference>
<protein>
    <recommendedName>
        <fullName evidence="3">LysM domain-containing protein</fullName>
    </recommendedName>
</protein>
<gene>
    <name evidence="4" type="ORF">SDC9_109825</name>
</gene>